<comment type="caution">
    <text evidence="9">The sequence shown here is derived from an EMBL/GenBank/DDBJ whole genome shotgun (WGS) entry which is preliminary data.</text>
</comment>
<dbReference type="Proteomes" id="UP001597180">
    <property type="component" value="Unassembled WGS sequence"/>
</dbReference>
<evidence type="ECO:0000256" key="2">
    <source>
        <dbReference type="ARBA" id="ARBA00022448"/>
    </source>
</evidence>
<protein>
    <submittedName>
        <fullName evidence="9">Carbohydrate ABC transporter permease</fullName>
    </submittedName>
</protein>
<feature type="domain" description="ABC transmembrane type-1" evidence="8">
    <location>
        <begin position="80"/>
        <end position="292"/>
    </location>
</feature>
<keyword evidence="4 7" id="KW-0812">Transmembrane</keyword>
<dbReference type="Pfam" id="PF00528">
    <property type="entry name" value="BPD_transp_1"/>
    <property type="match status" value="1"/>
</dbReference>
<dbReference type="InterPro" id="IPR000515">
    <property type="entry name" value="MetI-like"/>
</dbReference>
<reference evidence="10" key="1">
    <citation type="journal article" date="2019" name="Int. J. Syst. Evol. Microbiol.">
        <title>The Global Catalogue of Microorganisms (GCM) 10K type strain sequencing project: providing services to taxonomists for standard genome sequencing and annotation.</title>
        <authorList>
            <consortium name="The Broad Institute Genomics Platform"/>
            <consortium name="The Broad Institute Genome Sequencing Center for Infectious Disease"/>
            <person name="Wu L."/>
            <person name="Ma J."/>
        </authorList>
    </citation>
    <scope>NUCLEOTIDE SEQUENCE [LARGE SCALE GENOMIC DNA]</scope>
    <source>
        <strain evidence="10">CCUG 53270</strain>
    </source>
</reference>
<name>A0ABW3UG32_9BACL</name>
<gene>
    <name evidence="9" type="ORF">ACFQ4B_03530</name>
</gene>
<evidence type="ECO:0000256" key="5">
    <source>
        <dbReference type="ARBA" id="ARBA00022989"/>
    </source>
</evidence>
<accession>A0ABW3UG32</accession>
<sequence length="303" mass="34471">MSEPSVKRNKSIVKWAYANLTAYLLVFPAIVLLFIFHLYPMCMTFFLSLTDWNLIAPDFNWIFAGNYTKMLTSSEFWKVVGNTFIFGVFSVGFTVLLATVLAVVLDEKLRGVRLFRSVVFLPYITPMAAIGTLWVWMYSQDFGLINWALGLFSIPPAPWLAKPGWAMVALIITKVWKVVGYYMVVLLAGKQNIAESLYEAAKMDGAGKLQLFKHITMPLLSPYIFFVLIVALIGAFEDFDLLYSMTRGGPAESTNMMIYYIYQHAFDFFDIGYASAAATALFVILLLITFIQMKVSKRWVHYQ</sequence>
<keyword evidence="6 7" id="KW-0472">Membrane</keyword>
<keyword evidence="2 7" id="KW-0813">Transport</keyword>
<evidence type="ECO:0000256" key="4">
    <source>
        <dbReference type="ARBA" id="ARBA00022692"/>
    </source>
</evidence>
<dbReference type="InterPro" id="IPR051393">
    <property type="entry name" value="ABC_transporter_permease"/>
</dbReference>
<evidence type="ECO:0000313" key="10">
    <source>
        <dbReference type="Proteomes" id="UP001597180"/>
    </source>
</evidence>
<dbReference type="InterPro" id="IPR035906">
    <property type="entry name" value="MetI-like_sf"/>
</dbReference>
<evidence type="ECO:0000259" key="8">
    <source>
        <dbReference type="PROSITE" id="PS50928"/>
    </source>
</evidence>
<dbReference type="PANTHER" id="PTHR30193:SF41">
    <property type="entry name" value="DIACETYLCHITOBIOSE UPTAKE SYSTEM PERMEASE PROTEIN NGCF"/>
    <property type="match status" value="1"/>
</dbReference>
<dbReference type="SUPFAM" id="SSF161098">
    <property type="entry name" value="MetI-like"/>
    <property type="match status" value="1"/>
</dbReference>
<dbReference type="PANTHER" id="PTHR30193">
    <property type="entry name" value="ABC TRANSPORTER PERMEASE PROTEIN"/>
    <property type="match status" value="1"/>
</dbReference>
<dbReference type="SUPFAM" id="SSF160964">
    <property type="entry name" value="MalF N-terminal region-like"/>
    <property type="match status" value="1"/>
</dbReference>
<evidence type="ECO:0000256" key="1">
    <source>
        <dbReference type="ARBA" id="ARBA00004651"/>
    </source>
</evidence>
<evidence type="ECO:0000256" key="3">
    <source>
        <dbReference type="ARBA" id="ARBA00022475"/>
    </source>
</evidence>
<feature type="transmembrane region" description="Helical" evidence="7">
    <location>
        <begin position="165"/>
        <end position="188"/>
    </location>
</feature>
<feature type="transmembrane region" description="Helical" evidence="7">
    <location>
        <begin position="117"/>
        <end position="137"/>
    </location>
</feature>
<keyword evidence="5 7" id="KW-1133">Transmembrane helix</keyword>
<dbReference type="CDD" id="cd06261">
    <property type="entry name" value="TM_PBP2"/>
    <property type="match status" value="1"/>
</dbReference>
<keyword evidence="3" id="KW-1003">Cell membrane</keyword>
<dbReference type="RefSeq" id="WP_345591635.1">
    <property type="nucleotide sequence ID" value="NZ_BAABJG010000027.1"/>
</dbReference>
<feature type="transmembrane region" description="Helical" evidence="7">
    <location>
        <begin position="217"/>
        <end position="236"/>
    </location>
</feature>
<dbReference type="EMBL" id="JBHTLU010000007">
    <property type="protein sequence ID" value="MFD1219182.1"/>
    <property type="molecule type" value="Genomic_DNA"/>
</dbReference>
<dbReference type="Gene3D" id="1.10.3720.10">
    <property type="entry name" value="MetI-like"/>
    <property type="match status" value="1"/>
</dbReference>
<feature type="transmembrane region" description="Helical" evidence="7">
    <location>
        <begin position="84"/>
        <end position="105"/>
    </location>
</feature>
<proteinExistence type="inferred from homology"/>
<organism evidence="9 10">
    <name type="scientific">Paenibacillus vulneris</name>
    <dbReference type="NCBI Taxonomy" id="1133364"/>
    <lineage>
        <taxon>Bacteria</taxon>
        <taxon>Bacillati</taxon>
        <taxon>Bacillota</taxon>
        <taxon>Bacilli</taxon>
        <taxon>Bacillales</taxon>
        <taxon>Paenibacillaceae</taxon>
        <taxon>Paenibacillus</taxon>
    </lineage>
</organism>
<evidence type="ECO:0000256" key="7">
    <source>
        <dbReference type="RuleBase" id="RU363032"/>
    </source>
</evidence>
<comment type="similarity">
    <text evidence="7">Belongs to the binding-protein-dependent transport system permease family.</text>
</comment>
<feature type="transmembrane region" description="Helical" evidence="7">
    <location>
        <begin position="271"/>
        <end position="291"/>
    </location>
</feature>
<keyword evidence="10" id="KW-1185">Reference proteome</keyword>
<feature type="transmembrane region" description="Helical" evidence="7">
    <location>
        <begin position="20"/>
        <end position="39"/>
    </location>
</feature>
<evidence type="ECO:0000256" key="6">
    <source>
        <dbReference type="ARBA" id="ARBA00023136"/>
    </source>
</evidence>
<comment type="subcellular location">
    <subcellularLocation>
        <location evidence="1 7">Cell membrane</location>
        <topology evidence="1 7">Multi-pass membrane protein</topology>
    </subcellularLocation>
</comment>
<evidence type="ECO:0000313" key="9">
    <source>
        <dbReference type="EMBL" id="MFD1219182.1"/>
    </source>
</evidence>
<dbReference type="PROSITE" id="PS50928">
    <property type="entry name" value="ABC_TM1"/>
    <property type="match status" value="1"/>
</dbReference>